<reference evidence="1" key="1">
    <citation type="submission" date="2021-02" db="EMBL/GenBank/DDBJ databases">
        <authorList>
            <person name="Han P."/>
        </authorList>
    </citation>
    <scope>NUCLEOTIDE SEQUENCE</scope>
    <source>
        <strain evidence="1">Candidatus Nitrosotenuis uzonensis 5A</strain>
    </source>
</reference>
<name>A0A812ET33_9ARCH</name>
<proteinExistence type="predicted"/>
<dbReference type="EMBL" id="CAJNAQ010000001">
    <property type="protein sequence ID" value="CAE6484663.1"/>
    <property type="molecule type" value="Genomic_DNA"/>
</dbReference>
<dbReference type="AlphaFoldDB" id="A0A812ET33"/>
<gene>
    <name evidence="1" type="ORF">NUZ5A_10052</name>
</gene>
<evidence type="ECO:0000313" key="1">
    <source>
        <dbReference type="EMBL" id="CAE6484663.1"/>
    </source>
</evidence>
<organism evidence="1 2">
    <name type="scientific">Candidatus Nitrosotenuis uzonensis</name>
    <dbReference type="NCBI Taxonomy" id="1407055"/>
    <lineage>
        <taxon>Archaea</taxon>
        <taxon>Nitrososphaerota</taxon>
        <taxon>Candidatus Nitrosotenuis</taxon>
    </lineage>
</organism>
<accession>A0A812ET33</accession>
<dbReference type="RefSeq" id="WP_205097475.1">
    <property type="nucleotide sequence ID" value="NZ_CAJNAQ010000001.1"/>
</dbReference>
<comment type="caution">
    <text evidence="1">The sequence shown here is derived from an EMBL/GenBank/DDBJ whole genome shotgun (WGS) entry which is preliminary data.</text>
</comment>
<evidence type="ECO:0000313" key="2">
    <source>
        <dbReference type="Proteomes" id="UP000655759"/>
    </source>
</evidence>
<sequence>MTEKTQTDAKSEYLSICDIWKDSVHKIITKAEFQTPLYIQAYTQVHAEFLHSIDNIYGTCYMWQKQYFDKLGIDKNAIDAYAKLYENLTEYVIKSMDAYAEYQKYRADVAIEAMKSGNIYVRQCLDMYAKMISLWNPSLKK</sequence>
<dbReference type="Proteomes" id="UP000655759">
    <property type="component" value="Unassembled WGS sequence"/>
</dbReference>
<protein>
    <submittedName>
        <fullName evidence="1">Uncharacterized protein</fullName>
    </submittedName>
</protein>